<protein>
    <submittedName>
        <fullName evidence="1">Transcription factor TFIID complex subunit 8 C-term-domain-containing protein</fullName>
    </submittedName>
</protein>
<proteinExistence type="predicted"/>
<organism evidence="1 2">
    <name type="scientific">Lipomyces orientalis</name>
    <dbReference type="NCBI Taxonomy" id="1233043"/>
    <lineage>
        <taxon>Eukaryota</taxon>
        <taxon>Fungi</taxon>
        <taxon>Dikarya</taxon>
        <taxon>Ascomycota</taxon>
        <taxon>Saccharomycotina</taxon>
        <taxon>Lipomycetes</taxon>
        <taxon>Lipomycetales</taxon>
        <taxon>Lipomycetaceae</taxon>
        <taxon>Lipomyces</taxon>
    </lineage>
</organism>
<comment type="caution">
    <text evidence="1">The sequence shown here is derived from an EMBL/GenBank/DDBJ whole genome shotgun (WGS) entry which is preliminary data.</text>
</comment>
<dbReference type="EMBL" id="MU970064">
    <property type="protein sequence ID" value="KAK9323228.1"/>
    <property type="molecule type" value="Genomic_DNA"/>
</dbReference>
<keyword evidence="2" id="KW-1185">Reference proteome</keyword>
<dbReference type="Proteomes" id="UP001489719">
    <property type="component" value="Unassembled WGS sequence"/>
</dbReference>
<name>A0ACC3TSV2_9ASCO</name>
<evidence type="ECO:0000313" key="1">
    <source>
        <dbReference type="EMBL" id="KAK9323228.1"/>
    </source>
</evidence>
<gene>
    <name evidence="1" type="ORF">V1517DRAFT_321044</name>
</gene>
<evidence type="ECO:0000313" key="2">
    <source>
        <dbReference type="Proteomes" id="UP001489719"/>
    </source>
</evidence>
<sequence length="270" mass="30085">MRDPPPPSGGHQPRPSLFDNKDRDQAGAFLVRPVAVELQALEIPCSSDALQYLSVIAEEYFLRLLTKLHKIAMIQRRSKPGIRDLALLFTEDGIFTPDLEEEYFRTQFIFQEPLPPPAPQANGASAEDEMQSAHIAEQQKELAALVVSTRTPAETAYIPEWMPPLPADHTYRSTPIFANRTTSPRDVRERMLEEGRTIEEALRKLGGAAAAGIGDREVKLIEDDEDENGRAGDQEGRGRMKGFDIVALANARRKRAINPIILHIGKKTKA</sequence>
<reference evidence="2" key="1">
    <citation type="journal article" date="2024" name="Front. Bioeng. Biotechnol.">
        <title>Genome-scale model development and genomic sequencing of the oleaginous clade Lipomyces.</title>
        <authorList>
            <person name="Czajka J.J."/>
            <person name="Han Y."/>
            <person name="Kim J."/>
            <person name="Mondo S.J."/>
            <person name="Hofstad B.A."/>
            <person name="Robles A."/>
            <person name="Haridas S."/>
            <person name="Riley R."/>
            <person name="LaButti K."/>
            <person name="Pangilinan J."/>
            <person name="Andreopoulos W."/>
            <person name="Lipzen A."/>
            <person name="Yan J."/>
            <person name="Wang M."/>
            <person name="Ng V."/>
            <person name="Grigoriev I.V."/>
            <person name="Spatafora J.W."/>
            <person name="Magnuson J.K."/>
            <person name="Baker S.E."/>
            <person name="Pomraning K.R."/>
        </authorList>
    </citation>
    <scope>NUCLEOTIDE SEQUENCE [LARGE SCALE GENOMIC DNA]</scope>
    <source>
        <strain evidence="2">CBS 10300</strain>
    </source>
</reference>
<accession>A0ACC3TSV2</accession>